<proteinExistence type="predicted"/>
<organism evidence="10 11">
    <name type="scientific">Colletotrichum plurivorum</name>
    <dbReference type="NCBI Taxonomy" id="2175906"/>
    <lineage>
        <taxon>Eukaryota</taxon>
        <taxon>Fungi</taxon>
        <taxon>Dikarya</taxon>
        <taxon>Ascomycota</taxon>
        <taxon>Pezizomycotina</taxon>
        <taxon>Sordariomycetes</taxon>
        <taxon>Hypocreomycetidae</taxon>
        <taxon>Glomerellales</taxon>
        <taxon>Glomerellaceae</taxon>
        <taxon>Colletotrichum</taxon>
        <taxon>Colletotrichum orchidearum species complex</taxon>
    </lineage>
</organism>
<dbReference type="GO" id="GO:0030907">
    <property type="term" value="C:MBF transcription complex"/>
    <property type="evidence" value="ECO:0007669"/>
    <property type="project" value="TreeGrafter"/>
</dbReference>
<feature type="region of interest" description="Disordered" evidence="8">
    <location>
        <begin position="435"/>
        <end position="456"/>
    </location>
</feature>
<reference evidence="10" key="1">
    <citation type="journal article" date="2020" name="Phytopathology">
        <title>Genome Sequence Resources of Colletotrichum truncatum, C. plurivorum, C. musicola, and C. sojae: Four Species Pathogenic to Soybean (Glycine max).</title>
        <authorList>
            <person name="Rogerio F."/>
            <person name="Boufleur T.R."/>
            <person name="Ciampi-Guillardi M."/>
            <person name="Sukno S.A."/>
            <person name="Thon M.R."/>
            <person name="Massola Junior N.S."/>
            <person name="Baroncelli R."/>
        </authorList>
    </citation>
    <scope>NUCLEOTIDE SEQUENCE</scope>
    <source>
        <strain evidence="10">LFN00145</strain>
    </source>
</reference>
<evidence type="ECO:0000256" key="8">
    <source>
        <dbReference type="SAM" id="MobiDB-lite"/>
    </source>
</evidence>
<feature type="compositionally biased region" description="Low complexity" evidence="8">
    <location>
        <begin position="135"/>
        <end position="148"/>
    </location>
</feature>
<dbReference type="AlphaFoldDB" id="A0A8H6N860"/>
<dbReference type="SUPFAM" id="SSF48403">
    <property type="entry name" value="Ankyrin repeat"/>
    <property type="match status" value="1"/>
</dbReference>
<dbReference type="SMART" id="SM00248">
    <property type="entry name" value="ANK"/>
    <property type="match status" value="3"/>
</dbReference>
<dbReference type="Proteomes" id="UP000654918">
    <property type="component" value="Unassembled WGS sequence"/>
</dbReference>
<dbReference type="InterPro" id="IPR002110">
    <property type="entry name" value="Ankyrin_rpt"/>
</dbReference>
<dbReference type="GO" id="GO:0003677">
    <property type="term" value="F:DNA binding"/>
    <property type="evidence" value="ECO:0007669"/>
    <property type="project" value="InterPro"/>
</dbReference>
<dbReference type="InterPro" id="IPR003163">
    <property type="entry name" value="Tscrpt_reg_HTH_APSES-type"/>
</dbReference>
<feature type="domain" description="HTH APSES-type" evidence="9">
    <location>
        <begin position="10"/>
        <end position="119"/>
    </location>
</feature>
<evidence type="ECO:0000256" key="5">
    <source>
        <dbReference type="ARBA" id="ARBA00023321"/>
    </source>
</evidence>
<dbReference type="SMART" id="SM01252">
    <property type="entry name" value="KilA-N"/>
    <property type="match status" value="1"/>
</dbReference>
<evidence type="ECO:0000256" key="4">
    <source>
        <dbReference type="ARBA" id="ARBA00023043"/>
    </source>
</evidence>
<feature type="repeat" description="ANK" evidence="6">
    <location>
        <begin position="388"/>
        <end position="420"/>
    </location>
</feature>
<name>A0A8H6N860_9PEZI</name>
<dbReference type="InterPro" id="IPR018004">
    <property type="entry name" value="KilA/APSES_HTH"/>
</dbReference>
<keyword evidence="7" id="KW-0175">Coiled coil</keyword>
<gene>
    <name evidence="10" type="ORF">CPLU01_11672</name>
</gene>
<dbReference type="SUPFAM" id="SSF54616">
    <property type="entry name" value="DNA-binding domain of Mlu1-box binding protein MBP1"/>
    <property type="match status" value="1"/>
</dbReference>
<dbReference type="Gene3D" id="3.10.260.10">
    <property type="entry name" value="Transcription regulator HTH, APSES-type DNA-binding domain"/>
    <property type="match status" value="1"/>
</dbReference>
<dbReference type="InterPro" id="IPR036770">
    <property type="entry name" value="Ankyrin_rpt-contain_sf"/>
</dbReference>
<evidence type="ECO:0000256" key="1">
    <source>
        <dbReference type="ARBA" id="ARBA00004123"/>
    </source>
</evidence>
<evidence type="ECO:0000256" key="6">
    <source>
        <dbReference type="PROSITE-ProRule" id="PRU00023"/>
    </source>
</evidence>
<dbReference type="PROSITE" id="PS50297">
    <property type="entry name" value="ANK_REP_REGION"/>
    <property type="match status" value="2"/>
</dbReference>
<dbReference type="GO" id="GO:0033309">
    <property type="term" value="C:SBF transcription complex"/>
    <property type="evidence" value="ECO:0007669"/>
    <property type="project" value="TreeGrafter"/>
</dbReference>
<keyword evidence="4 6" id="KW-0040">ANK repeat</keyword>
<evidence type="ECO:0000256" key="3">
    <source>
        <dbReference type="ARBA" id="ARBA00022969"/>
    </source>
</evidence>
<evidence type="ECO:0000256" key="2">
    <source>
        <dbReference type="ARBA" id="ARBA00022737"/>
    </source>
</evidence>
<dbReference type="Pfam" id="PF00023">
    <property type="entry name" value="Ank"/>
    <property type="match status" value="1"/>
</dbReference>
<comment type="subcellular location">
    <subcellularLocation>
        <location evidence="1">Nucleus</location>
    </subcellularLocation>
</comment>
<evidence type="ECO:0000256" key="7">
    <source>
        <dbReference type="SAM" id="Coils"/>
    </source>
</evidence>
<dbReference type="GO" id="GO:0001228">
    <property type="term" value="F:DNA-binding transcription activator activity, RNA polymerase II-specific"/>
    <property type="evidence" value="ECO:0007669"/>
    <property type="project" value="UniProtKB-ARBA"/>
</dbReference>
<feature type="coiled-coil region" evidence="7">
    <location>
        <begin position="504"/>
        <end position="542"/>
    </location>
</feature>
<sequence length="691" mass="77884">MVKGNAQPGVYSATYSGIPVFEFQFGDDLKEHVMRRRHDDWINATHILKAAGFDKPARTRILEREVQKEKHEKIQGGYGKYQGTWIPLEQGVALAKRNSVYERLQPIFEFVPGNQSPPPAPRHTSKPKAPRKPAVPKWPKNQQQQQQQPTSQLSAHSSMQAATQPDEYEVGDSLMNDDDTPDNLTVASASYMGDDDRFDMSHISTGHRKRKREEVVHETIHDLTQQQHSVYGDELLDYFVLSRHEKPAYRPEPPPNFQPNWIIDSEEHTALHWAAAMGDVDVIKQLRRFGAGLSVQNLRGETPFMHCVHFTNCFEKQTFPQVMKELFDTVDARDYTGATVIHHAASMKNGRAISHSCSRYYLDNILNKLQETHDPVYVQQLIDAQDNDGNTALHLAAQRNARKCIRALLGRQASTNIPNHEGVRSEDLIAQLNATKKDSAPQRSSSPFAPDSQRHVSFRDAMPERTTSSKKLNLSSFNSEAANTVQSRITPLIMEKFADLAGSYDEEIAEKLEAEKEARRILANTQSELAAVRQQIAELEAQLEPDETAAKIMRDANLAKHQVMSLITHQNRLHVQQAVDQEINALNGTAADEAKYEDRLALARQLQAMLLEQRQSESDYVEALSMVGTGENIDKYRRLLRKCLDQSDAENLDANLDDLIEILEEDRDLPRDGPEPMDIGMSVGIGIGIGI</sequence>
<feature type="region of interest" description="Disordered" evidence="8">
    <location>
        <begin position="110"/>
        <end position="164"/>
    </location>
</feature>
<evidence type="ECO:0000313" key="10">
    <source>
        <dbReference type="EMBL" id="KAF6822991.1"/>
    </source>
</evidence>
<dbReference type="Pfam" id="PF04383">
    <property type="entry name" value="KilA-N"/>
    <property type="match status" value="1"/>
</dbReference>
<dbReference type="InterPro" id="IPR036887">
    <property type="entry name" value="HTH_APSES_sf"/>
</dbReference>
<dbReference type="GO" id="GO:0048315">
    <property type="term" value="P:conidium formation"/>
    <property type="evidence" value="ECO:0007669"/>
    <property type="project" value="UniProtKB-KW"/>
</dbReference>
<keyword evidence="5" id="KW-0183">Conidiation</keyword>
<feature type="compositionally biased region" description="Polar residues" evidence="8">
    <location>
        <begin position="149"/>
        <end position="163"/>
    </location>
</feature>
<comment type="caution">
    <text evidence="10">The sequence shown here is derived from an EMBL/GenBank/DDBJ whole genome shotgun (WGS) entry which is preliminary data.</text>
</comment>
<keyword evidence="2" id="KW-0677">Repeat</keyword>
<dbReference type="Gene3D" id="1.25.40.20">
    <property type="entry name" value="Ankyrin repeat-containing domain"/>
    <property type="match status" value="1"/>
</dbReference>
<dbReference type="PROSITE" id="PS51299">
    <property type="entry name" value="HTH_APSES"/>
    <property type="match status" value="1"/>
</dbReference>
<evidence type="ECO:0000313" key="11">
    <source>
        <dbReference type="Proteomes" id="UP000654918"/>
    </source>
</evidence>
<dbReference type="PANTHER" id="PTHR43828:SF15">
    <property type="entry name" value="TRANSCRIPTION FACTOR MBP1"/>
    <property type="match status" value="1"/>
</dbReference>
<dbReference type="InterPro" id="IPR051642">
    <property type="entry name" value="SWI6-like"/>
</dbReference>
<dbReference type="FunFam" id="3.10.260.10:FF:000001">
    <property type="entry name" value="APSES transcription factor (MbpA)"/>
    <property type="match status" value="1"/>
</dbReference>
<protein>
    <submittedName>
        <fullName evidence="10">Ank-repeat protein mbp1</fullName>
    </submittedName>
</protein>
<evidence type="ECO:0000259" key="9">
    <source>
        <dbReference type="PROSITE" id="PS51299"/>
    </source>
</evidence>
<keyword evidence="11" id="KW-1185">Reference proteome</keyword>
<dbReference type="GO" id="GO:0030435">
    <property type="term" value="P:sporulation resulting in formation of a cellular spore"/>
    <property type="evidence" value="ECO:0007669"/>
    <property type="project" value="UniProtKB-KW"/>
</dbReference>
<dbReference type="Pfam" id="PF12796">
    <property type="entry name" value="Ank_2"/>
    <property type="match status" value="1"/>
</dbReference>
<dbReference type="EMBL" id="WIGO01000223">
    <property type="protein sequence ID" value="KAF6822991.1"/>
    <property type="molecule type" value="Genomic_DNA"/>
</dbReference>
<feature type="repeat" description="ANK" evidence="6">
    <location>
        <begin position="266"/>
        <end position="298"/>
    </location>
</feature>
<accession>A0A8H6N860</accession>
<keyword evidence="3" id="KW-0749">Sporulation</keyword>
<dbReference type="PANTHER" id="PTHR43828">
    <property type="entry name" value="ASPARAGINASE"/>
    <property type="match status" value="1"/>
</dbReference>
<dbReference type="PROSITE" id="PS50088">
    <property type="entry name" value="ANK_REPEAT"/>
    <property type="match status" value="2"/>
</dbReference>